<sequence>MKIISTNLGNPVTITWNGKEEQTGIYKYPVDHALELNKTIIKDDTIIDKIHHGGINKACYIFSSNHYPYWKEQFPNLDWDWGMFGENLTVEGLDETQIRVGNIYKLGSALVQMTQPREPCYKLGVRFQDQSILKKFIDYGLPGTYLKILEEGLVKKGDTMELVEESKNELTVSQFYQLLYIRKKPKELLHLFMTNSAVPEYKKEKFKKFL</sequence>
<dbReference type="Gene3D" id="2.40.33.20">
    <property type="entry name" value="PK beta-barrel domain-like"/>
    <property type="match status" value="1"/>
</dbReference>
<feature type="domain" description="MOSC" evidence="1">
    <location>
        <begin position="28"/>
        <end position="163"/>
    </location>
</feature>
<dbReference type="SUPFAM" id="SSF50800">
    <property type="entry name" value="PK beta-barrel domain-like"/>
    <property type="match status" value="1"/>
</dbReference>
<dbReference type="Pfam" id="PF03473">
    <property type="entry name" value="MOSC"/>
    <property type="match status" value="1"/>
</dbReference>
<dbReference type="InterPro" id="IPR011037">
    <property type="entry name" value="Pyrv_Knase-like_insert_dom_sf"/>
</dbReference>
<dbReference type="PANTHER" id="PTHR30212:SF2">
    <property type="entry name" value="PROTEIN YIIM"/>
    <property type="match status" value="1"/>
</dbReference>
<dbReference type="PROSITE" id="PS51340">
    <property type="entry name" value="MOSC"/>
    <property type="match status" value="1"/>
</dbReference>
<reference evidence="3" key="1">
    <citation type="journal article" date="2019" name="Int. J. Syst. Evol. Microbiol.">
        <title>The Global Catalogue of Microorganisms (GCM) 10K type strain sequencing project: providing services to taxonomists for standard genome sequencing and annotation.</title>
        <authorList>
            <consortium name="The Broad Institute Genomics Platform"/>
            <consortium name="The Broad Institute Genome Sequencing Center for Infectious Disease"/>
            <person name="Wu L."/>
            <person name="Ma J."/>
        </authorList>
    </citation>
    <scope>NUCLEOTIDE SEQUENCE [LARGE SCALE GENOMIC DNA]</scope>
    <source>
        <strain evidence="3">CECT 7477</strain>
    </source>
</reference>
<dbReference type="InterPro" id="IPR052353">
    <property type="entry name" value="Benzoxazolinone_Detox_Enz"/>
</dbReference>
<accession>A0ABV8JII5</accession>
<dbReference type="PANTHER" id="PTHR30212">
    <property type="entry name" value="PROTEIN YIIM"/>
    <property type="match status" value="1"/>
</dbReference>
<dbReference type="Proteomes" id="UP001595814">
    <property type="component" value="Unassembled WGS sequence"/>
</dbReference>
<keyword evidence="3" id="KW-1185">Reference proteome</keyword>
<comment type="caution">
    <text evidence="2">The sequence shown here is derived from an EMBL/GenBank/DDBJ whole genome shotgun (WGS) entry which is preliminary data.</text>
</comment>
<protein>
    <submittedName>
        <fullName evidence="2">MOSC domain-containing protein</fullName>
    </submittedName>
</protein>
<evidence type="ECO:0000313" key="3">
    <source>
        <dbReference type="Proteomes" id="UP001595814"/>
    </source>
</evidence>
<name>A0ABV8JII5_9FLAO</name>
<gene>
    <name evidence="2" type="ORF">ACFOUT_01880</name>
</gene>
<dbReference type="InterPro" id="IPR005302">
    <property type="entry name" value="MoCF_Sase_C"/>
</dbReference>
<organism evidence="2 3">
    <name type="scientific">Euzebyella saccharophila</name>
    <dbReference type="NCBI Taxonomy" id="679664"/>
    <lineage>
        <taxon>Bacteria</taxon>
        <taxon>Pseudomonadati</taxon>
        <taxon>Bacteroidota</taxon>
        <taxon>Flavobacteriia</taxon>
        <taxon>Flavobacteriales</taxon>
        <taxon>Flavobacteriaceae</taxon>
        <taxon>Euzebyella</taxon>
    </lineage>
</organism>
<proteinExistence type="predicted"/>
<evidence type="ECO:0000259" key="1">
    <source>
        <dbReference type="PROSITE" id="PS51340"/>
    </source>
</evidence>
<dbReference type="RefSeq" id="WP_192462452.1">
    <property type="nucleotide sequence ID" value="NZ_JACYFJ010000003.1"/>
</dbReference>
<dbReference type="EMBL" id="JBHSAW010000003">
    <property type="protein sequence ID" value="MFC4094603.1"/>
    <property type="molecule type" value="Genomic_DNA"/>
</dbReference>
<evidence type="ECO:0000313" key="2">
    <source>
        <dbReference type="EMBL" id="MFC4094603.1"/>
    </source>
</evidence>